<organism evidence="2 3">
    <name type="scientific">Vallitalea longa</name>
    <dbReference type="NCBI Taxonomy" id="2936439"/>
    <lineage>
        <taxon>Bacteria</taxon>
        <taxon>Bacillati</taxon>
        <taxon>Bacillota</taxon>
        <taxon>Clostridia</taxon>
        <taxon>Lachnospirales</taxon>
        <taxon>Vallitaleaceae</taxon>
        <taxon>Vallitalea</taxon>
    </lineage>
</organism>
<evidence type="ECO:0000313" key="3">
    <source>
        <dbReference type="Proteomes" id="UP001144256"/>
    </source>
</evidence>
<proteinExistence type="predicted"/>
<accession>A0A9W6DDC4</accession>
<evidence type="ECO:0000313" key="2">
    <source>
        <dbReference type="EMBL" id="GKX27915.1"/>
    </source>
</evidence>
<dbReference type="InterPro" id="IPR051531">
    <property type="entry name" value="N-acetyltransferase"/>
</dbReference>
<dbReference type="InterPro" id="IPR000182">
    <property type="entry name" value="GNAT_dom"/>
</dbReference>
<dbReference type="PANTHER" id="PTHR43792">
    <property type="entry name" value="GNAT FAMILY, PUTATIVE (AFU_ORTHOLOGUE AFUA_3G00765)-RELATED-RELATED"/>
    <property type="match status" value="1"/>
</dbReference>
<protein>
    <recommendedName>
        <fullName evidence="1">N-acetyltransferase domain-containing protein</fullName>
    </recommendedName>
</protein>
<keyword evidence="3" id="KW-1185">Reference proteome</keyword>
<dbReference type="PROSITE" id="PS51186">
    <property type="entry name" value="GNAT"/>
    <property type="match status" value="1"/>
</dbReference>
<dbReference type="GO" id="GO:0016747">
    <property type="term" value="F:acyltransferase activity, transferring groups other than amino-acyl groups"/>
    <property type="evidence" value="ECO:0007669"/>
    <property type="project" value="InterPro"/>
</dbReference>
<evidence type="ECO:0000259" key="1">
    <source>
        <dbReference type="PROSITE" id="PS51186"/>
    </source>
</evidence>
<feature type="domain" description="N-acetyltransferase" evidence="1">
    <location>
        <begin position="17"/>
        <end position="160"/>
    </location>
</feature>
<dbReference type="Gene3D" id="3.40.630.30">
    <property type="match status" value="1"/>
</dbReference>
<reference evidence="2" key="1">
    <citation type="submission" date="2022-06" db="EMBL/GenBank/DDBJ databases">
        <title>Vallitalea longa sp. nov., an anaerobic bacterium isolated from marine sediment.</title>
        <authorList>
            <person name="Hirano S."/>
            <person name="Terahara T."/>
            <person name="Mori K."/>
            <person name="Hamada M."/>
            <person name="Matsumoto R."/>
            <person name="Kobayashi T."/>
        </authorList>
    </citation>
    <scope>NUCLEOTIDE SEQUENCE</scope>
    <source>
        <strain evidence="2">SH18-1</strain>
    </source>
</reference>
<dbReference type="AlphaFoldDB" id="A0A9W6DDC4"/>
<dbReference type="Pfam" id="PF13302">
    <property type="entry name" value="Acetyltransf_3"/>
    <property type="match status" value="1"/>
</dbReference>
<dbReference type="Proteomes" id="UP001144256">
    <property type="component" value="Unassembled WGS sequence"/>
</dbReference>
<gene>
    <name evidence="2" type="ORF">SH1V18_03950</name>
</gene>
<comment type="caution">
    <text evidence="2">The sequence shown here is derived from an EMBL/GenBank/DDBJ whole genome shotgun (WGS) entry which is preliminary data.</text>
</comment>
<name>A0A9W6DDC4_9FIRM</name>
<dbReference type="EMBL" id="BRLB01000001">
    <property type="protein sequence ID" value="GKX27915.1"/>
    <property type="molecule type" value="Genomic_DNA"/>
</dbReference>
<dbReference type="RefSeq" id="WP_281811688.1">
    <property type="nucleotide sequence ID" value="NZ_BRLB01000001.1"/>
</dbReference>
<dbReference type="InterPro" id="IPR016181">
    <property type="entry name" value="Acyl_CoA_acyltransferase"/>
</dbReference>
<dbReference type="SUPFAM" id="SSF55729">
    <property type="entry name" value="Acyl-CoA N-acyltransferases (Nat)"/>
    <property type="match status" value="1"/>
</dbReference>
<sequence>MLINVSLGKRTREHVKIYWDKIQDEETQKMFPFSIESLEESLKLFEKSLEDEASSYGRVIYHDDKYVGDIWCYCIDETDEKMAMLSIVIFEKTVWGQGIGSQAIKMFIKEIFDKYSIDKIGAFTYAYNDRSINLLEKSGFNRIETFVEDGIESIYLELSR</sequence>